<dbReference type="Gene3D" id="1.10.1740.10">
    <property type="match status" value="1"/>
</dbReference>
<accession>A0A6L9LJ89</accession>
<dbReference type="SUPFAM" id="SSF88659">
    <property type="entry name" value="Sigma3 and sigma4 domains of RNA polymerase sigma factors"/>
    <property type="match status" value="1"/>
</dbReference>
<dbReference type="Proteomes" id="UP000474175">
    <property type="component" value="Unassembled WGS sequence"/>
</dbReference>
<dbReference type="InterPro" id="IPR039425">
    <property type="entry name" value="RNA_pol_sigma-70-like"/>
</dbReference>
<evidence type="ECO:0000313" key="8">
    <source>
        <dbReference type="Proteomes" id="UP000474175"/>
    </source>
</evidence>
<evidence type="ECO:0000259" key="6">
    <source>
        <dbReference type="Pfam" id="PF04545"/>
    </source>
</evidence>
<protein>
    <submittedName>
        <fullName evidence="7">Sigma-70 family RNA polymerase sigma factor</fullName>
    </submittedName>
</protein>
<dbReference type="NCBIfam" id="TIGR02937">
    <property type="entry name" value="sigma70-ECF"/>
    <property type="match status" value="1"/>
</dbReference>
<organism evidence="7 8">
    <name type="scientific">Spirosoma terrae</name>
    <dbReference type="NCBI Taxonomy" id="1968276"/>
    <lineage>
        <taxon>Bacteria</taxon>
        <taxon>Pseudomonadati</taxon>
        <taxon>Bacteroidota</taxon>
        <taxon>Cytophagia</taxon>
        <taxon>Cytophagales</taxon>
        <taxon>Cytophagaceae</taxon>
        <taxon>Spirosoma</taxon>
    </lineage>
</organism>
<keyword evidence="2" id="KW-0805">Transcription regulation</keyword>
<dbReference type="InterPro" id="IPR013325">
    <property type="entry name" value="RNA_pol_sigma_r2"/>
</dbReference>
<dbReference type="GO" id="GO:0003677">
    <property type="term" value="F:DNA binding"/>
    <property type="evidence" value="ECO:0007669"/>
    <property type="project" value="UniProtKB-KW"/>
</dbReference>
<evidence type="ECO:0000256" key="2">
    <source>
        <dbReference type="ARBA" id="ARBA00023015"/>
    </source>
</evidence>
<dbReference type="PANTHER" id="PTHR43133:SF8">
    <property type="entry name" value="RNA POLYMERASE SIGMA FACTOR HI_1459-RELATED"/>
    <property type="match status" value="1"/>
</dbReference>
<evidence type="ECO:0000256" key="3">
    <source>
        <dbReference type="ARBA" id="ARBA00023082"/>
    </source>
</evidence>
<dbReference type="InterPro" id="IPR013324">
    <property type="entry name" value="RNA_pol_sigma_r3/r4-like"/>
</dbReference>
<name>A0A6L9LJ89_9BACT</name>
<dbReference type="AlphaFoldDB" id="A0A6L9LJ89"/>
<dbReference type="InterPro" id="IPR036388">
    <property type="entry name" value="WH-like_DNA-bd_sf"/>
</dbReference>
<keyword evidence="5" id="KW-0804">Transcription</keyword>
<evidence type="ECO:0000256" key="5">
    <source>
        <dbReference type="ARBA" id="ARBA00023163"/>
    </source>
</evidence>
<dbReference type="EMBL" id="JAAFZH010000007">
    <property type="protein sequence ID" value="NDU96689.1"/>
    <property type="molecule type" value="Genomic_DNA"/>
</dbReference>
<sequence length="194" mass="22850">MSLPNPFTNQQQLYESLRDGQEAAFEYLYRLLYQRISSYIFASGGNRADTKNVVHESIITFLFNLHHEKYQWREEAELTTYVIKIARHKWSEMVRAKKQPISLDLATLSSDAEPASSSDGDELDFEDRRILVEKNMMLLGDKCRQCIDLFYFQKKTMQEIAARLGWANEDVAKKEKYRCLKKLRQLIGLRPWND</sequence>
<dbReference type="Gene3D" id="1.10.10.10">
    <property type="entry name" value="Winged helix-like DNA-binding domain superfamily/Winged helix DNA-binding domain"/>
    <property type="match status" value="1"/>
</dbReference>
<evidence type="ECO:0000256" key="1">
    <source>
        <dbReference type="ARBA" id="ARBA00010641"/>
    </source>
</evidence>
<feature type="domain" description="RNA polymerase sigma-70 region 4" evidence="6">
    <location>
        <begin position="139"/>
        <end position="185"/>
    </location>
</feature>
<evidence type="ECO:0000256" key="4">
    <source>
        <dbReference type="ARBA" id="ARBA00023125"/>
    </source>
</evidence>
<comment type="similarity">
    <text evidence="1">Belongs to the sigma-70 factor family. ECF subfamily.</text>
</comment>
<dbReference type="InterPro" id="IPR007630">
    <property type="entry name" value="RNA_pol_sigma70_r4"/>
</dbReference>
<dbReference type="PANTHER" id="PTHR43133">
    <property type="entry name" value="RNA POLYMERASE ECF-TYPE SIGMA FACTO"/>
    <property type="match status" value="1"/>
</dbReference>
<keyword evidence="3" id="KW-0731">Sigma factor</keyword>
<keyword evidence="4" id="KW-0238">DNA-binding</keyword>
<dbReference type="GO" id="GO:0016987">
    <property type="term" value="F:sigma factor activity"/>
    <property type="evidence" value="ECO:0007669"/>
    <property type="project" value="UniProtKB-KW"/>
</dbReference>
<reference evidence="7 8" key="1">
    <citation type="submission" date="2020-02" db="EMBL/GenBank/DDBJ databases">
        <title>Draft genome sequence of two Spirosoma agri KCTC 52727 and Spirosoma terrae KCTC 52035.</title>
        <authorList>
            <person name="Rojas J."/>
            <person name="Ambika Manirajan B."/>
            <person name="Suarez C."/>
            <person name="Ratering S."/>
            <person name="Schnell S."/>
        </authorList>
    </citation>
    <scope>NUCLEOTIDE SEQUENCE [LARGE SCALE GENOMIC DNA]</scope>
    <source>
        <strain evidence="7 8">KCTC 52035</strain>
    </source>
</reference>
<dbReference type="InterPro" id="IPR014284">
    <property type="entry name" value="RNA_pol_sigma-70_dom"/>
</dbReference>
<dbReference type="Pfam" id="PF04545">
    <property type="entry name" value="Sigma70_r4"/>
    <property type="match status" value="1"/>
</dbReference>
<dbReference type="RefSeq" id="WP_163951335.1">
    <property type="nucleotide sequence ID" value="NZ_JAAFZH010000007.1"/>
</dbReference>
<gene>
    <name evidence="7" type="ORF">GK108_17535</name>
</gene>
<dbReference type="SUPFAM" id="SSF88946">
    <property type="entry name" value="Sigma2 domain of RNA polymerase sigma factors"/>
    <property type="match status" value="1"/>
</dbReference>
<evidence type="ECO:0000313" key="7">
    <source>
        <dbReference type="EMBL" id="NDU96689.1"/>
    </source>
</evidence>
<dbReference type="GO" id="GO:0006352">
    <property type="term" value="P:DNA-templated transcription initiation"/>
    <property type="evidence" value="ECO:0007669"/>
    <property type="project" value="InterPro"/>
</dbReference>
<proteinExistence type="inferred from homology"/>
<comment type="caution">
    <text evidence="7">The sequence shown here is derived from an EMBL/GenBank/DDBJ whole genome shotgun (WGS) entry which is preliminary data.</text>
</comment>
<keyword evidence="8" id="KW-1185">Reference proteome</keyword>